<keyword evidence="1" id="KW-0732">Signal</keyword>
<evidence type="ECO:0000313" key="2">
    <source>
        <dbReference type="EMBL" id="MFE4105302.1"/>
    </source>
</evidence>
<comment type="caution">
    <text evidence="2">The sequence shown here is derived from an EMBL/GenBank/DDBJ whole genome shotgun (WGS) entry which is preliminary data.</text>
</comment>
<reference evidence="2 3" key="1">
    <citation type="submission" date="2024-10" db="EMBL/GenBank/DDBJ databases">
        <authorList>
            <person name="Ratan Roy A."/>
            <person name="Morales Sandoval P.H."/>
            <person name="De Los Santos Villalobos S."/>
            <person name="Chakraborty S."/>
            <person name="Mukherjee J."/>
        </authorList>
    </citation>
    <scope>NUCLEOTIDE SEQUENCE [LARGE SCALE GENOMIC DNA]</scope>
    <source>
        <strain evidence="2 3">S1</strain>
    </source>
</reference>
<sequence>MTFGKAIALLGTLLSLVLGLLMATPAQAFSHCQNVAGQQICILSLKRSAKYYWQYRAEISVDGVKLAAAVYDCRRQVQIRSTGEAVPFQANGPGFLICSFFKK</sequence>
<name>A0ABW6IAX1_9CYAN</name>
<accession>A0ABW6IAX1</accession>
<dbReference type="Proteomes" id="UP001600165">
    <property type="component" value="Unassembled WGS sequence"/>
</dbReference>
<evidence type="ECO:0000313" key="3">
    <source>
        <dbReference type="Proteomes" id="UP001600165"/>
    </source>
</evidence>
<feature type="signal peptide" evidence="1">
    <location>
        <begin position="1"/>
        <end position="28"/>
    </location>
</feature>
<dbReference type="EMBL" id="JBHZOL010000021">
    <property type="protein sequence ID" value="MFE4105302.1"/>
    <property type="molecule type" value="Genomic_DNA"/>
</dbReference>
<protein>
    <submittedName>
        <fullName evidence="2">Uncharacterized protein</fullName>
    </submittedName>
</protein>
<keyword evidence="3" id="KW-1185">Reference proteome</keyword>
<proteinExistence type="predicted"/>
<gene>
    <name evidence="2" type="ORF">ACFVKH_03365</name>
</gene>
<evidence type="ECO:0000256" key="1">
    <source>
        <dbReference type="SAM" id="SignalP"/>
    </source>
</evidence>
<feature type="chain" id="PRO_5047109692" evidence="1">
    <location>
        <begin position="29"/>
        <end position="103"/>
    </location>
</feature>
<dbReference type="RefSeq" id="WP_377961605.1">
    <property type="nucleotide sequence ID" value="NZ_JBHZOL010000021.1"/>
</dbReference>
<organism evidence="2 3">
    <name type="scientific">Almyronema epifaneia S1</name>
    <dbReference type="NCBI Taxonomy" id="2991925"/>
    <lineage>
        <taxon>Bacteria</taxon>
        <taxon>Bacillati</taxon>
        <taxon>Cyanobacteriota</taxon>
        <taxon>Cyanophyceae</taxon>
        <taxon>Nodosilineales</taxon>
        <taxon>Nodosilineaceae</taxon>
        <taxon>Almyronema</taxon>
        <taxon>Almyronema epifaneia</taxon>
    </lineage>
</organism>